<sequence>MKKTLSILLVACYTLFYAQSDLATLKSFYKKNSPAKLGKIITYNSNSNILNIDGFRFPLNKVSYYYEYNDKYYSYARHFVTVECIDGSECVKYKGDGKNSVSVPMNSKANALKLVQLLENL</sequence>
<proteinExistence type="predicted"/>
<reference evidence="3" key="1">
    <citation type="journal article" date="2019" name="Int. J. Syst. Evol. Microbiol.">
        <title>The Global Catalogue of Microorganisms (GCM) 10K type strain sequencing project: providing services to taxonomists for standard genome sequencing and annotation.</title>
        <authorList>
            <consortium name="The Broad Institute Genomics Platform"/>
            <consortium name="The Broad Institute Genome Sequencing Center for Infectious Disease"/>
            <person name="Wu L."/>
            <person name="Ma J."/>
        </authorList>
    </citation>
    <scope>NUCLEOTIDE SEQUENCE [LARGE SCALE GENOMIC DNA]</scope>
    <source>
        <strain evidence="3">CECT 7798</strain>
    </source>
</reference>
<keyword evidence="3" id="KW-1185">Reference proteome</keyword>
<name>A0ABV7XR86_9FLAO</name>
<dbReference type="EMBL" id="JBHRYO010000002">
    <property type="protein sequence ID" value="MFC3755074.1"/>
    <property type="molecule type" value="Genomic_DNA"/>
</dbReference>
<dbReference type="RefSeq" id="WP_290295127.1">
    <property type="nucleotide sequence ID" value="NZ_JAUFQR010000001.1"/>
</dbReference>
<feature type="chain" id="PRO_5045691515" evidence="1">
    <location>
        <begin position="24"/>
        <end position="121"/>
    </location>
</feature>
<protein>
    <submittedName>
        <fullName evidence="2">Uncharacterized protein</fullName>
    </submittedName>
</protein>
<organism evidence="2 3">
    <name type="scientific">Chryseobacterium tructae</name>
    <dbReference type="NCBI Taxonomy" id="1037380"/>
    <lineage>
        <taxon>Bacteria</taxon>
        <taxon>Pseudomonadati</taxon>
        <taxon>Bacteroidota</taxon>
        <taxon>Flavobacteriia</taxon>
        <taxon>Flavobacteriales</taxon>
        <taxon>Weeksellaceae</taxon>
        <taxon>Chryseobacterium group</taxon>
        <taxon>Chryseobacterium</taxon>
    </lineage>
</organism>
<evidence type="ECO:0000313" key="2">
    <source>
        <dbReference type="EMBL" id="MFC3755074.1"/>
    </source>
</evidence>
<evidence type="ECO:0000313" key="3">
    <source>
        <dbReference type="Proteomes" id="UP001595735"/>
    </source>
</evidence>
<dbReference type="Proteomes" id="UP001595735">
    <property type="component" value="Unassembled WGS sequence"/>
</dbReference>
<gene>
    <name evidence="2" type="ORF">ACFONJ_03725</name>
</gene>
<accession>A0ABV7XR86</accession>
<comment type="caution">
    <text evidence="2">The sequence shown here is derived from an EMBL/GenBank/DDBJ whole genome shotgun (WGS) entry which is preliminary data.</text>
</comment>
<keyword evidence="1" id="KW-0732">Signal</keyword>
<evidence type="ECO:0000256" key="1">
    <source>
        <dbReference type="SAM" id="SignalP"/>
    </source>
</evidence>
<feature type="signal peptide" evidence="1">
    <location>
        <begin position="1"/>
        <end position="23"/>
    </location>
</feature>